<gene>
    <name evidence="1" type="ORF">HPBE_LOCUS3365</name>
</gene>
<proteinExistence type="predicted"/>
<protein>
    <submittedName>
        <fullName evidence="1">Uncharacterized protein</fullName>
    </submittedName>
</protein>
<dbReference type="AlphaFoldDB" id="A0A3P7XY35"/>
<reference evidence="1" key="1">
    <citation type="submission" date="2018-11" db="EMBL/GenBank/DDBJ databases">
        <authorList>
            <consortium name="Pathogen Informatics"/>
        </authorList>
    </citation>
    <scope>NUCLEOTIDE SEQUENCE [LARGE SCALE GENOMIC DNA]</scope>
</reference>
<evidence type="ECO:0000313" key="1">
    <source>
        <dbReference type="EMBL" id="VDO34022.1"/>
    </source>
</evidence>
<organism evidence="1">
    <name type="scientific">Heligmosomoides polygyrus</name>
    <name type="common">Parasitic roundworm</name>
    <dbReference type="NCBI Taxonomy" id="6339"/>
    <lineage>
        <taxon>Eukaryota</taxon>
        <taxon>Metazoa</taxon>
        <taxon>Ecdysozoa</taxon>
        <taxon>Nematoda</taxon>
        <taxon>Chromadorea</taxon>
        <taxon>Rhabditida</taxon>
        <taxon>Rhabditina</taxon>
        <taxon>Rhabditomorpha</taxon>
        <taxon>Strongyloidea</taxon>
        <taxon>Heligmosomidae</taxon>
        <taxon>Heligmosomoides</taxon>
    </lineage>
</organism>
<accession>A0A3P7XY35</accession>
<sequence length="67" mass="7816">MIDEFVEICFSREPQCREAIQFVAQIRKELNIGLQKKLHGVDYNSKELTTSINRLIYILTENSVEIS</sequence>
<name>A0A3P7XY35_HELPZ</name>
<dbReference type="EMBL" id="UZAH01008289">
    <property type="protein sequence ID" value="VDO34022.1"/>
    <property type="molecule type" value="Genomic_DNA"/>
</dbReference>